<evidence type="ECO:0000256" key="1">
    <source>
        <dbReference type="SAM" id="MobiDB-lite"/>
    </source>
</evidence>
<feature type="compositionally biased region" description="Basic and acidic residues" evidence="1">
    <location>
        <begin position="46"/>
        <end position="62"/>
    </location>
</feature>
<dbReference type="PANTHER" id="PTHR37187">
    <property type="entry name" value="EXPRESSED PROTEIN"/>
    <property type="match status" value="1"/>
</dbReference>
<gene>
    <name evidence="2" type="ORF">LSALG_LOCUS31936</name>
</gene>
<evidence type="ECO:0000313" key="3">
    <source>
        <dbReference type="Proteomes" id="UP001177003"/>
    </source>
</evidence>
<dbReference type="Proteomes" id="UP001177003">
    <property type="component" value="Chromosome 7"/>
</dbReference>
<dbReference type="PANTHER" id="PTHR37187:SF7">
    <property type="entry name" value="EXPRESSED PROTEIN"/>
    <property type="match status" value="1"/>
</dbReference>
<feature type="compositionally biased region" description="Low complexity" evidence="1">
    <location>
        <begin position="78"/>
        <end position="88"/>
    </location>
</feature>
<evidence type="ECO:0000313" key="2">
    <source>
        <dbReference type="EMBL" id="CAI9292894.1"/>
    </source>
</evidence>
<dbReference type="AlphaFoldDB" id="A0AA35ZIR4"/>
<feature type="compositionally biased region" description="Low complexity" evidence="1">
    <location>
        <begin position="147"/>
        <end position="158"/>
    </location>
</feature>
<keyword evidence="3" id="KW-1185">Reference proteome</keyword>
<feature type="compositionally biased region" description="Polar residues" evidence="1">
    <location>
        <begin position="18"/>
        <end position="41"/>
    </location>
</feature>
<accession>A0AA35ZIR4</accession>
<protein>
    <submittedName>
        <fullName evidence="2">Uncharacterized protein</fullName>
    </submittedName>
</protein>
<feature type="region of interest" description="Disordered" evidence="1">
    <location>
        <begin position="1"/>
        <end position="158"/>
    </location>
</feature>
<organism evidence="2 3">
    <name type="scientific">Lactuca saligna</name>
    <name type="common">Willowleaf lettuce</name>
    <dbReference type="NCBI Taxonomy" id="75948"/>
    <lineage>
        <taxon>Eukaryota</taxon>
        <taxon>Viridiplantae</taxon>
        <taxon>Streptophyta</taxon>
        <taxon>Embryophyta</taxon>
        <taxon>Tracheophyta</taxon>
        <taxon>Spermatophyta</taxon>
        <taxon>Magnoliopsida</taxon>
        <taxon>eudicotyledons</taxon>
        <taxon>Gunneridae</taxon>
        <taxon>Pentapetalae</taxon>
        <taxon>asterids</taxon>
        <taxon>campanulids</taxon>
        <taxon>Asterales</taxon>
        <taxon>Asteraceae</taxon>
        <taxon>Cichorioideae</taxon>
        <taxon>Cichorieae</taxon>
        <taxon>Lactucinae</taxon>
        <taxon>Lactuca</taxon>
    </lineage>
</organism>
<sequence length="276" mass="30234">MPSGAKKRKAAKKKKEVNNSSTTNPHQGENEVSQDNQNAQDPSVEVENRADDSSEIKSKDANGEETNIEIETGEKPKSSNGSTSSSSDNSDEDSNEKKEVVLEPEAEPTTDKAEELEIPPIVDPVDETKAPVVESSPETIPDEVVEPEVSPIVEPVNPVDPSLQEAVKVYDETKNQERQELVAPETPEAVEEQITISEDALKDEIPISSVDESVSKDVVELSTKDHADTIEHSDRHLKQAVVDPPPISLEERKLTSWTNCCGMFEVFAGSQRKLII</sequence>
<dbReference type="EMBL" id="OX465083">
    <property type="protein sequence ID" value="CAI9292894.1"/>
    <property type="molecule type" value="Genomic_DNA"/>
</dbReference>
<feature type="compositionally biased region" description="Basic residues" evidence="1">
    <location>
        <begin position="1"/>
        <end position="15"/>
    </location>
</feature>
<name>A0AA35ZIR4_LACSI</name>
<proteinExistence type="predicted"/>
<reference evidence="2" key="1">
    <citation type="submission" date="2023-04" db="EMBL/GenBank/DDBJ databases">
        <authorList>
            <person name="Vijverberg K."/>
            <person name="Xiong W."/>
            <person name="Schranz E."/>
        </authorList>
    </citation>
    <scope>NUCLEOTIDE SEQUENCE</scope>
</reference>